<dbReference type="Gene3D" id="3.40.50.1000">
    <property type="entry name" value="HAD superfamily/HAD-like"/>
    <property type="match status" value="1"/>
</dbReference>
<dbReference type="SFLD" id="SFLDG01129">
    <property type="entry name" value="C1.5:_HAD__Beta-PGM__Phosphata"/>
    <property type="match status" value="1"/>
</dbReference>
<evidence type="ECO:0000313" key="1">
    <source>
        <dbReference type="EMBL" id="MFH0247970.1"/>
    </source>
</evidence>
<dbReference type="EMBL" id="JBIHMK010000017">
    <property type="protein sequence ID" value="MFH0247970.1"/>
    <property type="molecule type" value="Genomic_DNA"/>
</dbReference>
<organism evidence="1 2">
    <name type="scientific">Streptomyces chitinivorans</name>
    <dbReference type="NCBI Taxonomy" id="1257027"/>
    <lineage>
        <taxon>Bacteria</taxon>
        <taxon>Bacillati</taxon>
        <taxon>Actinomycetota</taxon>
        <taxon>Actinomycetes</taxon>
        <taxon>Kitasatosporales</taxon>
        <taxon>Streptomycetaceae</taxon>
        <taxon>Streptomyces</taxon>
    </lineage>
</organism>
<proteinExistence type="predicted"/>
<dbReference type="Pfam" id="PF00702">
    <property type="entry name" value="Hydrolase"/>
    <property type="match status" value="1"/>
</dbReference>
<dbReference type="GO" id="GO:0016787">
    <property type="term" value="F:hydrolase activity"/>
    <property type="evidence" value="ECO:0007669"/>
    <property type="project" value="UniProtKB-KW"/>
</dbReference>
<keyword evidence="2" id="KW-1185">Reference proteome</keyword>
<dbReference type="PANTHER" id="PTHR43481">
    <property type="entry name" value="FRUCTOSE-1-PHOSPHATE PHOSPHATASE"/>
    <property type="match status" value="1"/>
</dbReference>
<dbReference type="InterPro" id="IPR023214">
    <property type="entry name" value="HAD_sf"/>
</dbReference>
<dbReference type="Gene3D" id="1.10.150.240">
    <property type="entry name" value="Putative phosphatase, domain 2"/>
    <property type="match status" value="1"/>
</dbReference>
<reference evidence="1 2" key="1">
    <citation type="submission" date="2024-10" db="EMBL/GenBank/DDBJ databases">
        <authorList>
            <person name="Cho J.-C."/>
        </authorList>
    </citation>
    <scope>NUCLEOTIDE SEQUENCE [LARGE SCALE GENOMIC DNA]</scope>
    <source>
        <strain evidence="1 2">KCTC29696</strain>
    </source>
</reference>
<dbReference type="Proteomes" id="UP001607069">
    <property type="component" value="Unassembled WGS sequence"/>
</dbReference>
<dbReference type="InterPro" id="IPR006439">
    <property type="entry name" value="HAD-SF_hydro_IA"/>
</dbReference>
<dbReference type="InterPro" id="IPR023198">
    <property type="entry name" value="PGP-like_dom2"/>
</dbReference>
<dbReference type="SUPFAM" id="SSF56784">
    <property type="entry name" value="HAD-like"/>
    <property type="match status" value="1"/>
</dbReference>
<dbReference type="SFLD" id="SFLDS00003">
    <property type="entry name" value="Haloacid_Dehalogenase"/>
    <property type="match status" value="1"/>
</dbReference>
<protein>
    <submittedName>
        <fullName evidence="1">HAD family hydrolase</fullName>
    </submittedName>
</protein>
<dbReference type="PANTHER" id="PTHR43481:SF4">
    <property type="entry name" value="GLYCEROL-1-PHOSPHATE PHOSPHOHYDROLASE 1-RELATED"/>
    <property type="match status" value="1"/>
</dbReference>
<dbReference type="PRINTS" id="PR00413">
    <property type="entry name" value="HADHALOGNASE"/>
</dbReference>
<dbReference type="NCBIfam" id="TIGR01509">
    <property type="entry name" value="HAD-SF-IA-v3"/>
    <property type="match status" value="1"/>
</dbReference>
<dbReference type="InterPro" id="IPR036412">
    <property type="entry name" value="HAD-like_sf"/>
</dbReference>
<name>A0ABW7HQ26_9ACTN</name>
<evidence type="ECO:0000313" key="2">
    <source>
        <dbReference type="Proteomes" id="UP001607069"/>
    </source>
</evidence>
<dbReference type="InterPro" id="IPR051806">
    <property type="entry name" value="HAD-like_SPP"/>
</dbReference>
<comment type="caution">
    <text evidence="1">The sequence shown here is derived from an EMBL/GenBank/DDBJ whole genome shotgun (WGS) entry which is preliminary data.</text>
</comment>
<keyword evidence="1" id="KW-0378">Hydrolase</keyword>
<sequence>MLRRVGALVLDWDGTLTDTHQARYRALSQALAPFGVLLDEDFYRARSGRPVLDLLDRLPVPVPADRVRAASARLLLEHLRSGHLQPIPATLALLHQARAAGLPCAIASSASRRLVTTGLRALNLEHMFAAVITADETSYGKPAPEVFLRAAAELALPPAACLAVDDAHDGITAARAAGMPVLTLAGTPPVLVIPPPERAVP</sequence>
<accession>A0ABW7HQ26</accession>
<dbReference type="NCBIfam" id="TIGR01549">
    <property type="entry name" value="HAD-SF-IA-v1"/>
    <property type="match status" value="1"/>
</dbReference>
<gene>
    <name evidence="1" type="ORF">ACG5V6_07060</name>
</gene>
<dbReference type="RefSeq" id="WP_279951321.1">
    <property type="nucleotide sequence ID" value="NZ_BAABEN010000031.1"/>
</dbReference>